<evidence type="ECO:0000313" key="2">
    <source>
        <dbReference type="EMBL" id="PQO39562.1"/>
    </source>
</evidence>
<keyword evidence="1" id="KW-0732">Signal</keyword>
<dbReference type="AlphaFoldDB" id="A0A2S8G532"/>
<name>A0A2S8G532_9BACT</name>
<dbReference type="EMBL" id="PUHY01000004">
    <property type="protein sequence ID" value="PQO39562.1"/>
    <property type="molecule type" value="Genomic_DNA"/>
</dbReference>
<dbReference type="Proteomes" id="UP000238322">
    <property type="component" value="Unassembled WGS sequence"/>
</dbReference>
<feature type="chain" id="PRO_5015578064" evidence="1">
    <location>
        <begin position="24"/>
        <end position="148"/>
    </location>
</feature>
<evidence type="ECO:0000256" key="1">
    <source>
        <dbReference type="SAM" id="SignalP"/>
    </source>
</evidence>
<dbReference type="RefSeq" id="WP_105327999.1">
    <property type="nucleotide sequence ID" value="NZ_PUHY01000004.1"/>
</dbReference>
<sequence length="148" mass="16615">MHAKNRTLVALMIVFAVSFYAFAQEKQDAKAQDVPSAEVLSKLDALLQERRETLSLAHQATMQRYQAGLCLVHEVLEAEAELANAELELVSNITARQVIHERRIKALRQLEKSVAKRVESGTGEVSQLYQAKAARLQAEIDMLRDTKN</sequence>
<feature type="signal peptide" evidence="1">
    <location>
        <begin position="1"/>
        <end position="23"/>
    </location>
</feature>
<protein>
    <submittedName>
        <fullName evidence="2">Uncharacterized protein</fullName>
    </submittedName>
</protein>
<organism evidence="2 3">
    <name type="scientific">Blastopirellula marina</name>
    <dbReference type="NCBI Taxonomy" id="124"/>
    <lineage>
        <taxon>Bacteria</taxon>
        <taxon>Pseudomonadati</taxon>
        <taxon>Planctomycetota</taxon>
        <taxon>Planctomycetia</taxon>
        <taxon>Pirellulales</taxon>
        <taxon>Pirellulaceae</taxon>
        <taxon>Blastopirellula</taxon>
    </lineage>
</organism>
<comment type="caution">
    <text evidence="2">The sequence shown here is derived from an EMBL/GenBank/DDBJ whole genome shotgun (WGS) entry which is preliminary data.</text>
</comment>
<dbReference type="SUPFAM" id="SSF56954">
    <property type="entry name" value="Outer membrane efflux proteins (OEP)"/>
    <property type="match status" value="1"/>
</dbReference>
<evidence type="ECO:0000313" key="3">
    <source>
        <dbReference type="Proteomes" id="UP000238322"/>
    </source>
</evidence>
<dbReference type="OrthoDB" id="291890at2"/>
<accession>A0A2S8G532</accession>
<reference evidence="2 3" key="1">
    <citation type="submission" date="2018-02" db="EMBL/GenBank/DDBJ databases">
        <title>Comparative genomes isolates from brazilian mangrove.</title>
        <authorList>
            <person name="Araujo J.E."/>
            <person name="Taketani R.G."/>
            <person name="Silva M.C.P."/>
            <person name="Loureco M.V."/>
            <person name="Andreote F.D."/>
        </authorList>
    </citation>
    <scope>NUCLEOTIDE SEQUENCE [LARGE SCALE GENOMIC DNA]</scope>
    <source>
        <strain evidence="2 3">Hex-1 MGV</strain>
    </source>
</reference>
<gene>
    <name evidence="2" type="ORF">C5Y83_02105</name>
</gene>
<proteinExistence type="predicted"/>